<reference evidence="10" key="1">
    <citation type="journal article" date="2020" name="Fungal Divers.">
        <title>Resolving the Mortierellaceae phylogeny through synthesis of multi-gene phylogenetics and phylogenomics.</title>
        <authorList>
            <person name="Vandepol N."/>
            <person name="Liber J."/>
            <person name="Desiro A."/>
            <person name="Na H."/>
            <person name="Kennedy M."/>
            <person name="Barry K."/>
            <person name="Grigoriev I.V."/>
            <person name="Miller A.N."/>
            <person name="O'Donnell K."/>
            <person name="Stajich J.E."/>
            <person name="Bonito G."/>
        </authorList>
    </citation>
    <scope>NUCLEOTIDE SEQUENCE</scope>
    <source>
        <strain evidence="10">KOD1015</strain>
    </source>
</reference>
<dbReference type="PANTHER" id="PTHR31313:SF81">
    <property type="entry name" value="TY1 ENHANCER ACTIVATOR"/>
    <property type="match status" value="1"/>
</dbReference>
<feature type="compositionally biased region" description="Low complexity" evidence="8">
    <location>
        <begin position="949"/>
        <end position="962"/>
    </location>
</feature>
<dbReference type="EMBL" id="JAABOA010000370">
    <property type="protein sequence ID" value="KAF9584619.1"/>
    <property type="molecule type" value="Genomic_DNA"/>
</dbReference>
<dbReference type="InterPro" id="IPR051615">
    <property type="entry name" value="Transcr_Regulatory_Elem"/>
</dbReference>
<evidence type="ECO:0000256" key="4">
    <source>
        <dbReference type="ARBA" id="ARBA00023015"/>
    </source>
</evidence>
<comment type="subcellular location">
    <subcellularLocation>
        <location evidence="1">Nucleus</location>
    </subcellularLocation>
</comment>
<dbReference type="InterPro" id="IPR036864">
    <property type="entry name" value="Zn2-C6_fun-type_DNA-bd_sf"/>
</dbReference>
<feature type="region of interest" description="Disordered" evidence="8">
    <location>
        <begin position="69"/>
        <end position="113"/>
    </location>
</feature>
<dbReference type="GO" id="GO:0005634">
    <property type="term" value="C:nucleus"/>
    <property type="evidence" value="ECO:0007669"/>
    <property type="project" value="UniProtKB-SubCell"/>
</dbReference>
<dbReference type="Proteomes" id="UP000780801">
    <property type="component" value="Unassembled WGS sequence"/>
</dbReference>
<dbReference type="SMART" id="SM00906">
    <property type="entry name" value="Fungal_trans"/>
    <property type="match status" value="1"/>
</dbReference>
<feature type="compositionally biased region" description="Polar residues" evidence="8">
    <location>
        <begin position="1080"/>
        <end position="1089"/>
    </location>
</feature>
<accession>A0A9P6KGE1</accession>
<keyword evidence="3" id="KW-0862">Zinc</keyword>
<feature type="region of interest" description="Disordered" evidence="8">
    <location>
        <begin position="993"/>
        <end position="1097"/>
    </location>
</feature>
<evidence type="ECO:0000313" key="10">
    <source>
        <dbReference type="EMBL" id="KAF9584619.1"/>
    </source>
</evidence>
<name>A0A9P6KGE1_9FUNG</name>
<dbReference type="InterPro" id="IPR001138">
    <property type="entry name" value="Zn2Cys6_DnaBD"/>
</dbReference>
<dbReference type="CDD" id="cd12148">
    <property type="entry name" value="fungal_TF_MHR"/>
    <property type="match status" value="1"/>
</dbReference>
<dbReference type="Gene3D" id="4.10.240.10">
    <property type="entry name" value="Zn(2)-C6 fungal-type DNA-binding domain"/>
    <property type="match status" value="1"/>
</dbReference>
<feature type="compositionally biased region" description="Polar residues" evidence="8">
    <location>
        <begin position="236"/>
        <end position="259"/>
    </location>
</feature>
<feature type="compositionally biased region" description="Low complexity" evidence="8">
    <location>
        <begin position="1045"/>
        <end position="1061"/>
    </location>
</feature>
<feature type="compositionally biased region" description="Polar residues" evidence="8">
    <location>
        <begin position="173"/>
        <end position="188"/>
    </location>
</feature>
<feature type="compositionally biased region" description="Low complexity" evidence="8">
    <location>
        <begin position="139"/>
        <end position="159"/>
    </location>
</feature>
<dbReference type="OrthoDB" id="2406834at2759"/>
<dbReference type="Pfam" id="PF00172">
    <property type="entry name" value="Zn_clus"/>
    <property type="match status" value="1"/>
</dbReference>
<evidence type="ECO:0000256" key="1">
    <source>
        <dbReference type="ARBA" id="ARBA00004123"/>
    </source>
</evidence>
<keyword evidence="5" id="KW-0238">DNA-binding</keyword>
<dbReference type="GO" id="GO:0000981">
    <property type="term" value="F:DNA-binding transcription factor activity, RNA polymerase II-specific"/>
    <property type="evidence" value="ECO:0007669"/>
    <property type="project" value="InterPro"/>
</dbReference>
<feature type="region of interest" description="Disordered" evidence="8">
    <location>
        <begin position="915"/>
        <end position="962"/>
    </location>
</feature>
<keyword evidence="11" id="KW-1185">Reference proteome</keyword>
<evidence type="ECO:0000256" key="7">
    <source>
        <dbReference type="ARBA" id="ARBA00023242"/>
    </source>
</evidence>
<dbReference type="GO" id="GO:0003677">
    <property type="term" value="F:DNA binding"/>
    <property type="evidence" value="ECO:0007669"/>
    <property type="project" value="UniProtKB-KW"/>
</dbReference>
<dbReference type="GO" id="GO:0008270">
    <property type="term" value="F:zinc ion binding"/>
    <property type="evidence" value="ECO:0007669"/>
    <property type="project" value="InterPro"/>
</dbReference>
<feature type="region of interest" description="Disordered" evidence="8">
    <location>
        <begin position="173"/>
        <end position="269"/>
    </location>
</feature>
<comment type="caution">
    <text evidence="10">The sequence shown here is derived from an EMBL/GenBank/DDBJ whole genome shotgun (WGS) entry which is preliminary data.</text>
</comment>
<dbReference type="InterPro" id="IPR007219">
    <property type="entry name" value="XnlR_reg_dom"/>
</dbReference>
<evidence type="ECO:0000256" key="2">
    <source>
        <dbReference type="ARBA" id="ARBA00022723"/>
    </source>
</evidence>
<evidence type="ECO:0000256" key="8">
    <source>
        <dbReference type="SAM" id="MobiDB-lite"/>
    </source>
</evidence>
<keyword evidence="2" id="KW-0479">Metal-binding</keyword>
<keyword evidence="7" id="KW-0539">Nucleus</keyword>
<dbReference type="AlphaFoldDB" id="A0A9P6KGE1"/>
<dbReference type="Pfam" id="PF04082">
    <property type="entry name" value="Fungal_trans"/>
    <property type="match status" value="1"/>
</dbReference>
<feature type="region of interest" description="Disordered" evidence="8">
    <location>
        <begin position="134"/>
        <end position="159"/>
    </location>
</feature>
<evidence type="ECO:0000256" key="3">
    <source>
        <dbReference type="ARBA" id="ARBA00022833"/>
    </source>
</evidence>
<protein>
    <recommendedName>
        <fullName evidence="9">Zn(2)-C6 fungal-type domain-containing protein</fullName>
    </recommendedName>
</protein>
<feature type="domain" description="Zn(2)-C6 fungal-type" evidence="9">
    <location>
        <begin position="23"/>
        <end position="52"/>
    </location>
</feature>
<gene>
    <name evidence="10" type="ORF">BGW38_005828</name>
</gene>
<dbReference type="SMART" id="SM00066">
    <property type="entry name" value="GAL4"/>
    <property type="match status" value="1"/>
</dbReference>
<feature type="compositionally biased region" description="Basic and acidic residues" evidence="8">
    <location>
        <begin position="219"/>
        <end position="235"/>
    </location>
</feature>
<sequence>MDESQLTAMEASVRQKRLKAGTACTNCRRKKLRCTGTPNCARCISHNLDCVVDEVLFLKTNSLQSLYEKTGTSHSPLPAQQLQQNSLPHRPSKNSPQHAYHQHDTSSFSSGSCSADEMTGDDYFDHRHSVDYQSDRRMSASSMTSASSQSPSPSSPFDYSGSSYSFSQNFFHSNASPESSHSFSTSAPATLAQRRTDPESVPTLRSRKLSAKKSSQQRTSRDHGSTKQKQKRGDNSQEGDSPSTQSEKPSVAQSTQVPPSMSEGKKSTGLKSVVSTMSLDGHGQHFHGSSSGFYVCQLSSRYRKGLYPLPMAHLNDSDLWSHSLQMTSERELPSKDDMETLLGLFFRYMYPFAPMFIRKTFMEQHRTTRPDLSQILILNAIFCNACWYSDDPVVKQDSTKYFNRAKIILDETYHVSRISTIQALLLMSHHQYAMGNYSGGWLYTGMATRIATDIGLHRQDIQVDEPEQSEIRKRVWWALYMSDRVGGGILGRPLTLRDKDHNVQMPDYDWIQHVVGEDEVEYPFEPERIISCRLLWSVKLFQQMGSVLDAMHCIEAETNGTFLAEISRTQLPQLHNSLTSWFLSLPNELMYTPYTMSPNSNHPPSPPTALMHMFYYTCLTMLHRPYLRPVNSSAIDPNFLISSRNICTAAATNVCHIADSLMLHGQLRDTCYYGMACLLAAGTVHVHNAIAPTPSNRETTRAGLSKTVKAAHELVKTFPVAESLIAVALDVFASQTSSVPTEMAASFIDISTFVAPFMDITQLQSASIGNIYEAARLAKMAKDGPGPAPSIQLRHPYGNFSMPLPESTKGQSATKLSALWQSQISTAVAMAAIAFGGSDPQQEQQQFFASPLDVPEALRLAPIDSMLFQVDSAITTSGPTAGSLAGLGAFGSTPTAPIVTDPLLNLGSLHAAPNPGFNMVQQTQMNPTPQPSAPSFEPMLQQQSSTPHVVTSQSTSNSQYSTVQSQNLMQEISSNLSTLLQMRLASSQPWDVNVSQQQDVSHHQQQQQPGSALHAASQQQSARMEDDTADPPSPPAISSDDMDMESSSLSDDASQSSVTSSLPSNPRVGSDESLSMPRQDAQTQCNFLSSEEEHSTDPVDAHLKEVVLASEPRVSPHPYEDFLASLTKADERHAKESGKVGMGMGMGLVDLRRVGERPMEN</sequence>
<dbReference type="SUPFAM" id="SSF57701">
    <property type="entry name" value="Zn2/Cys6 DNA-binding domain"/>
    <property type="match status" value="1"/>
</dbReference>
<feature type="compositionally biased region" description="Polar residues" evidence="8">
    <location>
        <begin position="69"/>
        <end position="97"/>
    </location>
</feature>
<dbReference type="PANTHER" id="PTHR31313">
    <property type="entry name" value="TY1 ENHANCER ACTIVATOR"/>
    <property type="match status" value="1"/>
</dbReference>
<evidence type="ECO:0000256" key="6">
    <source>
        <dbReference type="ARBA" id="ARBA00023163"/>
    </source>
</evidence>
<dbReference type="PROSITE" id="PS00463">
    <property type="entry name" value="ZN2_CY6_FUNGAL_1"/>
    <property type="match status" value="1"/>
</dbReference>
<evidence type="ECO:0000256" key="5">
    <source>
        <dbReference type="ARBA" id="ARBA00023125"/>
    </source>
</evidence>
<dbReference type="PROSITE" id="PS50048">
    <property type="entry name" value="ZN2_CY6_FUNGAL_2"/>
    <property type="match status" value="1"/>
</dbReference>
<evidence type="ECO:0000259" key="9">
    <source>
        <dbReference type="PROSITE" id="PS50048"/>
    </source>
</evidence>
<keyword evidence="6" id="KW-0804">Transcription</keyword>
<feature type="compositionally biased region" description="Low complexity" evidence="8">
    <location>
        <begin position="994"/>
        <end position="1022"/>
    </location>
</feature>
<dbReference type="CDD" id="cd00067">
    <property type="entry name" value="GAL4"/>
    <property type="match status" value="1"/>
</dbReference>
<proteinExistence type="predicted"/>
<keyword evidence="4" id="KW-0805">Transcription regulation</keyword>
<organism evidence="10 11">
    <name type="scientific">Lunasporangiospora selenospora</name>
    <dbReference type="NCBI Taxonomy" id="979761"/>
    <lineage>
        <taxon>Eukaryota</taxon>
        <taxon>Fungi</taxon>
        <taxon>Fungi incertae sedis</taxon>
        <taxon>Mucoromycota</taxon>
        <taxon>Mortierellomycotina</taxon>
        <taxon>Mortierellomycetes</taxon>
        <taxon>Mortierellales</taxon>
        <taxon>Mortierellaceae</taxon>
        <taxon>Lunasporangiospora</taxon>
    </lineage>
</organism>
<dbReference type="GO" id="GO:0006351">
    <property type="term" value="P:DNA-templated transcription"/>
    <property type="evidence" value="ECO:0007669"/>
    <property type="project" value="InterPro"/>
</dbReference>
<evidence type="ECO:0000313" key="11">
    <source>
        <dbReference type="Proteomes" id="UP000780801"/>
    </source>
</evidence>